<gene>
    <name evidence="3" type="ORF">GSY69_03270</name>
</gene>
<dbReference type="SUPFAM" id="SSF51735">
    <property type="entry name" value="NAD(P)-binding Rossmann-fold domains"/>
    <property type="match status" value="1"/>
</dbReference>
<dbReference type="PANTHER" id="PTHR48079">
    <property type="entry name" value="PROTEIN YEEZ"/>
    <property type="match status" value="1"/>
</dbReference>
<dbReference type="Pfam" id="PF01370">
    <property type="entry name" value="Epimerase"/>
    <property type="match status" value="1"/>
</dbReference>
<dbReference type="InterPro" id="IPR001509">
    <property type="entry name" value="Epimerase_deHydtase"/>
</dbReference>
<protein>
    <submittedName>
        <fullName evidence="3">NAD-dependent epimerase/dehydratase family protein</fullName>
    </submittedName>
</protein>
<proteinExistence type="predicted"/>
<feature type="region of interest" description="Disordered" evidence="1">
    <location>
        <begin position="517"/>
        <end position="558"/>
    </location>
</feature>
<organism evidence="3 4">
    <name type="scientific">Brevibacterium rongguiense</name>
    <dbReference type="NCBI Taxonomy" id="2695267"/>
    <lineage>
        <taxon>Bacteria</taxon>
        <taxon>Bacillati</taxon>
        <taxon>Actinomycetota</taxon>
        <taxon>Actinomycetes</taxon>
        <taxon>Micrococcales</taxon>
        <taxon>Brevibacteriaceae</taxon>
        <taxon>Brevibacterium</taxon>
    </lineage>
</organism>
<accession>A0A6N9H555</accession>
<evidence type="ECO:0000259" key="2">
    <source>
        <dbReference type="Pfam" id="PF01370"/>
    </source>
</evidence>
<evidence type="ECO:0000313" key="4">
    <source>
        <dbReference type="Proteomes" id="UP000469215"/>
    </source>
</evidence>
<dbReference type="InterPro" id="IPR036291">
    <property type="entry name" value="NAD(P)-bd_dom_sf"/>
</dbReference>
<dbReference type="EMBL" id="WWEQ01000008">
    <property type="protein sequence ID" value="MYM19023.1"/>
    <property type="molecule type" value="Genomic_DNA"/>
</dbReference>
<dbReference type="GO" id="GO:0004029">
    <property type="term" value="F:aldehyde dehydrogenase (NAD+) activity"/>
    <property type="evidence" value="ECO:0007669"/>
    <property type="project" value="TreeGrafter"/>
</dbReference>
<feature type="domain" description="NAD-dependent epimerase/dehydratase" evidence="2">
    <location>
        <begin position="3"/>
        <end position="245"/>
    </location>
</feature>
<evidence type="ECO:0000313" key="3">
    <source>
        <dbReference type="EMBL" id="MYM19023.1"/>
    </source>
</evidence>
<dbReference type="GO" id="GO:0005737">
    <property type="term" value="C:cytoplasm"/>
    <property type="evidence" value="ECO:0007669"/>
    <property type="project" value="TreeGrafter"/>
</dbReference>
<keyword evidence="4" id="KW-1185">Reference proteome</keyword>
<dbReference type="PANTHER" id="PTHR48079:SF6">
    <property type="entry name" value="NAD(P)-BINDING DOMAIN-CONTAINING PROTEIN-RELATED"/>
    <property type="match status" value="1"/>
</dbReference>
<dbReference type="Proteomes" id="UP000469215">
    <property type="component" value="Unassembled WGS sequence"/>
</dbReference>
<feature type="compositionally biased region" description="Basic and acidic residues" evidence="1">
    <location>
        <begin position="526"/>
        <end position="546"/>
    </location>
</feature>
<reference evidence="3 4" key="1">
    <citation type="submission" date="2020-01" db="EMBL/GenBank/DDBJ databases">
        <authorList>
            <person name="Deng T."/>
        </authorList>
    </citation>
    <scope>NUCLEOTIDE SEQUENCE [LARGE SCALE GENOMIC DNA]</scope>
    <source>
        <strain evidence="3 4">5221</strain>
    </source>
</reference>
<dbReference type="AlphaFoldDB" id="A0A6N9H555"/>
<name>A0A6N9H555_9MICO</name>
<sequence length="558" mass="58774">MRIAVVGATGNAGTAVLRALHRRAEIDSIVGIARRLPPSDRAPYRGIEWESIDIGAAAAPAASEAALTQAFTGADAVIHLAWLIQPNDRRALLRRVNVEGTRRVLAAVAAAGVPAVIAASSVGAYSPDSTATPRTETWPTRGISTSHYSVDKAAQEDLLTEFVAEHPEIAVTRLRPALIFCREAASEIQRYFVGSAGAAALLGARGAPVLPVPAALAGVQAVHADDLGEAYALAAVSPVAGAFNICADDVLDARQLASAVAGGRRIPVPAALMRAAIAIGHSSGLITADPGWLDMAIGTPLMDNSRAKRELGWHPHRSAREALDELLCGFANREGGQSIPLRAARAAPPPPAPGTAVTGQIRRTLSRYLADHQAGATAGAQHAQRAAELFAESEAFPLLSQIAAEIQAERDFVAQLRTRWNLTGPPLRRRAADAAAGLYRTVGGHRTRATGPEHPLLALELLASAISGKAGLWRALAEAAGTARAERAPFDERIRAAQRQLADIARVHARESRRLFARRGAQSERAGADRARTAREEDALADEWGRESFPASDAPAFP</sequence>
<dbReference type="InterPro" id="IPR051783">
    <property type="entry name" value="NAD(P)-dependent_oxidoreduct"/>
</dbReference>
<dbReference type="RefSeq" id="WP_160952461.1">
    <property type="nucleotide sequence ID" value="NZ_WWEQ01000008.1"/>
</dbReference>
<dbReference type="Gene3D" id="3.40.50.720">
    <property type="entry name" value="NAD(P)-binding Rossmann-like Domain"/>
    <property type="match status" value="1"/>
</dbReference>
<comment type="caution">
    <text evidence="3">The sequence shown here is derived from an EMBL/GenBank/DDBJ whole genome shotgun (WGS) entry which is preliminary data.</text>
</comment>
<evidence type="ECO:0000256" key="1">
    <source>
        <dbReference type="SAM" id="MobiDB-lite"/>
    </source>
</evidence>